<dbReference type="GO" id="GO:0006313">
    <property type="term" value="P:DNA transposition"/>
    <property type="evidence" value="ECO:0007669"/>
    <property type="project" value="InterPro"/>
</dbReference>
<accession>A0A0T9N538</accession>
<evidence type="ECO:0000313" key="3">
    <source>
        <dbReference type="EMBL" id="CNG78293.1"/>
    </source>
</evidence>
<evidence type="ECO:0000259" key="1">
    <source>
        <dbReference type="Pfam" id="PF01526"/>
    </source>
</evidence>
<feature type="domain" description="DUF4158" evidence="2">
    <location>
        <begin position="6"/>
        <end position="169"/>
    </location>
</feature>
<reference evidence="3 4" key="1">
    <citation type="submission" date="2015-03" db="EMBL/GenBank/DDBJ databases">
        <authorList>
            <person name="Murphy D."/>
        </authorList>
    </citation>
    <scope>NUCLEOTIDE SEQUENCE [LARGE SCALE GENOMIC DNA]</scope>
    <source>
        <strain evidence="3 4">BR165/97</strain>
    </source>
</reference>
<dbReference type="Pfam" id="PF13700">
    <property type="entry name" value="DUF4158"/>
    <property type="match status" value="1"/>
</dbReference>
<sequence>MPRRSILSATERESLLTLPDAKDELIRHYTFNETDLSVIRQRRGAANRLGFAVQLCYLRFPGIFLGVDDPPFLPLLRMVAAQLKVPVESWNHYGQREQTRREHLVELQTVFGFKPFTMSHYRQAVHTLTELALQTDKGIVLASTLVENLRRQSIILPAMNAIERASAEAITRANRSIHAALADSLIPVHRQCLDELLKRKDGSKMTWLAWLRQSPAKPNSRHMLEHIERLKAWQALDLPAGIERQVHQNRLLKIAREGSQMTPADLAKFESQRRYATLVALAIEGMATVTDEIIDLHHRIIGKLFNAAKNKHQQQFQASGKAINDKVRMYGRIERTLFILDWLQSVELRRRVHAGLNKGEALDDTLLQYLSPLGWEHINLTGDYLWRSSAKVGAGKFRPLRPLPPA</sequence>
<dbReference type="Pfam" id="PF01526">
    <property type="entry name" value="DDE_Tnp_Tn3"/>
    <property type="match status" value="1"/>
</dbReference>
<dbReference type="InterPro" id="IPR002513">
    <property type="entry name" value="Tn3_Tnp_DDE_dom"/>
</dbReference>
<gene>
    <name evidence="3" type="ORF">ERS008530_04704</name>
</gene>
<feature type="domain" description="Tn3 transposase DDE" evidence="1">
    <location>
        <begin position="327"/>
        <end position="362"/>
    </location>
</feature>
<proteinExistence type="predicted"/>
<evidence type="ECO:0000259" key="2">
    <source>
        <dbReference type="Pfam" id="PF13700"/>
    </source>
</evidence>
<dbReference type="InterPro" id="IPR025296">
    <property type="entry name" value="DUF4158"/>
</dbReference>
<dbReference type="AlphaFoldDB" id="A0A0T9N538"/>
<name>A0A0T9N538_YERIN</name>
<dbReference type="GO" id="GO:0004803">
    <property type="term" value="F:transposase activity"/>
    <property type="evidence" value="ECO:0007669"/>
    <property type="project" value="InterPro"/>
</dbReference>
<dbReference type="EMBL" id="CPZJ01000037">
    <property type="protein sequence ID" value="CNG78293.1"/>
    <property type="molecule type" value="Genomic_DNA"/>
</dbReference>
<protein>
    <submittedName>
        <fullName evidence="3">Transposase</fullName>
    </submittedName>
</protein>
<organism evidence="3 4">
    <name type="scientific">Yersinia intermedia</name>
    <dbReference type="NCBI Taxonomy" id="631"/>
    <lineage>
        <taxon>Bacteria</taxon>
        <taxon>Pseudomonadati</taxon>
        <taxon>Pseudomonadota</taxon>
        <taxon>Gammaproteobacteria</taxon>
        <taxon>Enterobacterales</taxon>
        <taxon>Yersiniaceae</taxon>
        <taxon>Yersinia</taxon>
    </lineage>
</organism>
<dbReference type="Proteomes" id="UP000038750">
    <property type="component" value="Unassembled WGS sequence"/>
</dbReference>
<evidence type="ECO:0000313" key="4">
    <source>
        <dbReference type="Proteomes" id="UP000038750"/>
    </source>
</evidence>